<gene>
    <name evidence="7" type="ORF">SEPCBS119000_005067</name>
</gene>
<sequence>MDFAPYQSSPPENERVTSPPAGNSTVSPRASLDYRPFSPKHATTAANTASPPPLQHPQPQRRWSNAIPGANYFSYQQSGGNNGGNYNDVEGGLASPNMPYDGSRDGVMNEFDTSLGLRLDYEACIAYLLLPPLGSIVLLVLERKSDYVRFHAWQGSLTFTVMILLHLIFSRVWFLSWVVFLCHLALMGWLAFNAYRDADTLDRIVDDE</sequence>
<dbReference type="PANTHER" id="PTHR36460:SF1">
    <property type="entry name" value="UPF0132 DOMAIN PROTEIN (AFU_ORTHOLOGUE AFUA_3G10255)"/>
    <property type="match status" value="1"/>
</dbReference>
<dbReference type="PANTHER" id="PTHR36460">
    <property type="entry name" value="UPF0132 DOMAIN PROTEIN (AFU_ORTHOLOGUE AFUA_3G10255)"/>
    <property type="match status" value="1"/>
</dbReference>
<evidence type="ECO:0000313" key="8">
    <source>
        <dbReference type="Proteomes" id="UP001642502"/>
    </source>
</evidence>
<feature type="transmembrane region" description="Helical" evidence="6">
    <location>
        <begin position="125"/>
        <end position="141"/>
    </location>
</feature>
<evidence type="ECO:0000256" key="6">
    <source>
        <dbReference type="SAM" id="Phobius"/>
    </source>
</evidence>
<proteinExistence type="predicted"/>
<comment type="subcellular location">
    <subcellularLocation>
        <location evidence="1">Membrane</location>
        <topology evidence="1">Multi-pass membrane protein</topology>
    </subcellularLocation>
</comment>
<evidence type="ECO:0000256" key="3">
    <source>
        <dbReference type="ARBA" id="ARBA00022989"/>
    </source>
</evidence>
<dbReference type="Proteomes" id="UP001642502">
    <property type="component" value="Unassembled WGS sequence"/>
</dbReference>
<accession>A0ABP0DVW0</accession>
<feature type="transmembrane region" description="Helical" evidence="6">
    <location>
        <begin position="150"/>
        <end position="169"/>
    </location>
</feature>
<reference evidence="7 8" key="1">
    <citation type="submission" date="2024-01" db="EMBL/GenBank/DDBJ databases">
        <authorList>
            <person name="Allen C."/>
            <person name="Tagirdzhanova G."/>
        </authorList>
    </citation>
    <scope>NUCLEOTIDE SEQUENCE [LARGE SCALE GENOMIC DNA]</scope>
    <source>
        <strain evidence="7 8">CBS 119000</strain>
    </source>
</reference>
<feature type="transmembrane region" description="Helical" evidence="6">
    <location>
        <begin position="175"/>
        <end position="195"/>
    </location>
</feature>
<keyword evidence="2 6" id="KW-0812">Transmembrane</keyword>
<evidence type="ECO:0000256" key="1">
    <source>
        <dbReference type="ARBA" id="ARBA00004141"/>
    </source>
</evidence>
<feature type="compositionally biased region" description="Polar residues" evidence="5">
    <location>
        <begin position="1"/>
        <end position="11"/>
    </location>
</feature>
<organism evidence="7 8">
    <name type="scientific">Sporothrix epigloea</name>
    <dbReference type="NCBI Taxonomy" id="1892477"/>
    <lineage>
        <taxon>Eukaryota</taxon>
        <taxon>Fungi</taxon>
        <taxon>Dikarya</taxon>
        <taxon>Ascomycota</taxon>
        <taxon>Pezizomycotina</taxon>
        <taxon>Sordariomycetes</taxon>
        <taxon>Sordariomycetidae</taxon>
        <taxon>Ophiostomatales</taxon>
        <taxon>Ophiostomataceae</taxon>
        <taxon>Sporothrix</taxon>
    </lineage>
</organism>
<dbReference type="EMBL" id="CAWUON010000087">
    <property type="protein sequence ID" value="CAK7272332.1"/>
    <property type="molecule type" value="Genomic_DNA"/>
</dbReference>
<evidence type="ECO:0000256" key="4">
    <source>
        <dbReference type="ARBA" id="ARBA00023136"/>
    </source>
</evidence>
<evidence type="ECO:0000313" key="7">
    <source>
        <dbReference type="EMBL" id="CAK7272332.1"/>
    </source>
</evidence>
<keyword evidence="4 6" id="KW-0472">Membrane</keyword>
<keyword evidence="3 6" id="KW-1133">Transmembrane helix</keyword>
<comment type="caution">
    <text evidence="7">The sequence shown here is derived from an EMBL/GenBank/DDBJ whole genome shotgun (WGS) entry which is preliminary data.</text>
</comment>
<keyword evidence="8" id="KW-1185">Reference proteome</keyword>
<evidence type="ECO:0000256" key="2">
    <source>
        <dbReference type="ARBA" id="ARBA00022692"/>
    </source>
</evidence>
<feature type="region of interest" description="Disordered" evidence="5">
    <location>
        <begin position="1"/>
        <end position="62"/>
    </location>
</feature>
<name>A0ABP0DVW0_9PEZI</name>
<evidence type="ECO:0000256" key="5">
    <source>
        <dbReference type="SAM" id="MobiDB-lite"/>
    </source>
</evidence>
<protein>
    <submittedName>
        <fullName evidence="7">Uncharacterized protein</fullName>
    </submittedName>
</protein>